<reference evidence="2 3" key="1">
    <citation type="submission" date="2020-02" db="EMBL/GenBank/DDBJ databases">
        <authorList>
            <person name="Ma Q."/>
            <person name="Huang Y."/>
            <person name="Song X."/>
            <person name="Pei D."/>
        </authorList>
    </citation>
    <scope>NUCLEOTIDE SEQUENCE [LARGE SCALE GENOMIC DNA]</scope>
    <source>
        <strain evidence="2">Sxm20200214</strain>
        <tissue evidence="2">Leaf</tissue>
    </source>
</reference>
<keyword evidence="3" id="KW-1185">Reference proteome</keyword>
<dbReference type="EMBL" id="JAAMPC010000005">
    <property type="protein sequence ID" value="KAG2309963.1"/>
    <property type="molecule type" value="Genomic_DNA"/>
</dbReference>
<protein>
    <submittedName>
        <fullName evidence="2">Uncharacterized protein</fullName>
    </submittedName>
</protein>
<organism evidence="2 3">
    <name type="scientific">Brassica carinata</name>
    <name type="common">Ethiopian mustard</name>
    <name type="synonym">Abyssinian cabbage</name>
    <dbReference type="NCBI Taxonomy" id="52824"/>
    <lineage>
        <taxon>Eukaryota</taxon>
        <taxon>Viridiplantae</taxon>
        <taxon>Streptophyta</taxon>
        <taxon>Embryophyta</taxon>
        <taxon>Tracheophyta</taxon>
        <taxon>Spermatophyta</taxon>
        <taxon>Magnoliopsida</taxon>
        <taxon>eudicotyledons</taxon>
        <taxon>Gunneridae</taxon>
        <taxon>Pentapetalae</taxon>
        <taxon>rosids</taxon>
        <taxon>malvids</taxon>
        <taxon>Brassicales</taxon>
        <taxon>Brassicaceae</taxon>
        <taxon>Brassiceae</taxon>
        <taxon>Brassica</taxon>
    </lineage>
</organism>
<name>A0A8X7VEI5_BRACI</name>
<evidence type="ECO:0000313" key="3">
    <source>
        <dbReference type="Proteomes" id="UP000886595"/>
    </source>
</evidence>
<dbReference type="Proteomes" id="UP000886595">
    <property type="component" value="Unassembled WGS sequence"/>
</dbReference>
<gene>
    <name evidence="2" type="ORF">Bca52824_021520</name>
</gene>
<evidence type="ECO:0000256" key="1">
    <source>
        <dbReference type="SAM" id="MobiDB-lite"/>
    </source>
</evidence>
<feature type="region of interest" description="Disordered" evidence="1">
    <location>
        <begin position="123"/>
        <end position="153"/>
    </location>
</feature>
<proteinExistence type="predicted"/>
<comment type="caution">
    <text evidence="2">The sequence shown here is derived from an EMBL/GenBank/DDBJ whole genome shotgun (WGS) entry which is preliminary data.</text>
</comment>
<evidence type="ECO:0000313" key="2">
    <source>
        <dbReference type="EMBL" id="KAG2309963.1"/>
    </source>
</evidence>
<accession>A0A8X7VEI5</accession>
<sequence>MKSESNDVLLEKHFQYITTFIGERLSPTPTKLRQYIDLMRLFRSRLIEGDTLIRCLQFLFREDECLSKMFDKLMETEIREMKKNEDMEPIAAIEECEIIEEHRRCRIHVRLRRKIAQSDLPIKKRRKYRSEPRGPEGPYELKSTVNRNCGEVS</sequence>
<dbReference type="AlphaFoldDB" id="A0A8X7VEI5"/>